<dbReference type="KEGG" id="dgr:6570317"/>
<evidence type="ECO:0000313" key="2">
    <source>
        <dbReference type="EMBL" id="EDV90963.1"/>
    </source>
</evidence>
<dbReference type="EMBL" id="CH916380">
    <property type="protein sequence ID" value="EDV90963.1"/>
    <property type="molecule type" value="Genomic_DNA"/>
</dbReference>
<dbReference type="HOGENOM" id="CLU_824579_0_0_1"/>
<dbReference type="Proteomes" id="UP000001070">
    <property type="component" value="Unassembled WGS sequence"/>
</dbReference>
<gene>
    <name evidence="2" type="primary">Dgri\GH24006</name>
    <name evidence="2" type="ORF">Dgri_GH24006</name>
</gene>
<protein>
    <submittedName>
        <fullName evidence="2">GH24006</fullName>
    </submittedName>
</protein>
<feature type="region of interest" description="Disordered" evidence="1">
    <location>
        <begin position="80"/>
        <end position="103"/>
    </location>
</feature>
<dbReference type="InParanoid" id="B4JZU7"/>
<organism evidence="3">
    <name type="scientific">Drosophila grimshawi</name>
    <name type="common">Hawaiian fruit fly</name>
    <name type="synonym">Idiomyia grimshawi</name>
    <dbReference type="NCBI Taxonomy" id="7222"/>
    <lineage>
        <taxon>Eukaryota</taxon>
        <taxon>Metazoa</taxon>
        <taxon>Ecdysozoa</taxon>
        <taxon>Arthropoda</taxon>
        <taxon>Hexapoda</taxon>
        <taxon>Insecta</taxon>
        <taxon>Pterygota</taxon>
        <taxon>Neoptera</taxon>
        <taxon>Endopterygota</taxon>
        <taxon>Diptera</taxon>
        <taxon>Brachycera</taxon>
        <taxon>Muscomorpha</taxon>
        <taxon>Ephydroidea</taxon>
        <taxon>Drosophilidae</taxon>
        <taxon>Drosophila</taxon>
        <taxon>Hawaiian Drosophila</taxon>
    </lineage>
</organism>
<name>B4JZU7_DROGR</name>
<evidence type="ECO:0000313" key="3">
    <source>
        <dbReference type="Proteomes" id="UP000001070"/>
    </source>
</evidence>
<dbReference type="OMA" id="ISKMATH"/>
<sequence length="293" mass="31668">MSAKRKSPPNKIDGDSNSLEGLVEVATSGRQFQCNLNEISAAKMQQHFLNNNNINNYNDSDVVRNSNDCDFICNSQLTTVDSEGEGEAEAEGEGEAEGDGEGEESLMRMDLGLGLGLGLGLSMVSSASDGEHTDLDIDTSSISPKLASFNESDVDNALLVANTKRFKKSSKTRPVNGISKMATHSQNLVDTVDAAVYPVMNSDVDEVEEVGASLHSLNSQYSSTVIKEEQIETQSTRLSTVVTEPDVIAMEYSVFQQLPCRDSVANKHLLDGEQFLQLPSLIAPESDLGKQIR</sequence>
<keyword evidence="3" id="KW-1185">Reference proteome</keyword>
<dbReference type="AlphaFoldDB" id="B4JZU7"/>
<reference evidence="2 3" key="1">
    <citation type="journal article" date="2007" name="Nature">
        <title>Evolution of genes and genomes on the Drosophila phylogeny.</title>
        <authorList>
            <consortium name="Drosophila 12 Genomes Consortium"/>
            <person name="Clark A.G."/>
            <person name="Eisen M.B."/>
            <person name="Smith D.R."/>
            <person name="Bergman C.M."/>
            <person name="Oliver B."/>
            <person name="Markow T.A."/>
            <person name="Kaufman T.C."/>
            <person name="Kellis M."/>
            <person name="Gelbart W."/>
            <person name="Iyer V.N."/>
            <person name="Pollard D.A."/>
            <person name="Sackton T.B."/>
            <person name="Larracuente A.M."/>
            <person name="Singh N.D."/>
            <person name="Abad J.P."/>
            <person name="Abt D.N."/>
            <person name="Adryan B."/>
            <person name="Aguade M."/>
            <person name="Akashi H."/>
            <person name="Anderson W.W."/>
            <person name="Aquadro C.F."/>
            <person name="Ardell D.H."/>
            <person name="Arguello R."/>
            <person name="Artieri C.G."/>
            <person name="Barbash D.A."/>
            <person name="Barker D."/>
            <person name="Barsanti P."/>
            <person name="Batterham P."/>
            <person name="Batzoglou S."/>
            <person name="Begun D."/>
            <person name="Bhutkar A."/>
            <person name="Blanco E."/>
            <person name="Bosak S.A."/>
            <person name="Bradley R.K."/>
            <person name="Brand A.D."/>
            <person name="Brent M.R."/>
            <person name="Brooks A.N."/>
            <person name="Brown R.H."/>
            <person name="Butlin R.K."/>
            <person name="Caggese C."/>
            <person name="Calvi B.R."/>
            <person name="Bernardo de Carvalho A."/>
            <person name="Caspi A."/>
            <person name="Castrezana S."/>
            <person name="Celniker S.E."/>
            <person name="Chang J.L."/>
            <person name="Chapple C."/>
            <person name="Chatterji S."/>
            <person name="Chinwalla A."/>
            <person name="Civetta A."/>
            <person name="Clifton S.W."/>
            <person name="Comeron J.M."/>
            <person name="Costello J.C."/>
            <person name="Coyne J.A."/>
            <person name="Daub J."/>
            <person name="David R.G."/>
            <person name="Delcher A.L."/>
            <person name="Delehaunty K."/>
            <person name="Do C.B."/>
            <person name="Ebling H."/>
            <person name="Edwards K."/>
            <person name="Eickbush T."/>
            <person name="Evans J.D."/>
            <person name="Filipski A."/>
            <person name="Findeiss S."/>
            <person name="Freyhult E."/>
            <person name="Fulton L."/>
            <person name="Fulton R."/>
            <person name="Garcia A.C."/>
            <person name="Gardiner A."/>
            <person name="Garfield D.A."/>
            <person name="Garvin B.E."/>
            <person name="Gibson G."/>
            <person name="Gilbert D."/>
            <person name="Gnerre S."/>
            <person name="Godfrey J."/>
            <person name="Good R."/>
            <person name="Gotea V."/>
            <person name="Gravely B."/>
            <person name="Greenberg A.J."/>
            <person name="Griffiths-Jones S."/>
            <person name="Gross S."/>
            <person name="Guigo R."/>
            <person name="Gustafson E.A."/>
            <person name="Haerty W."/>
            <person name="Hahn M.W."/>
            <person name="Halligan D.L."/>
            <person name="Halpern A.L."/>
            <person name="Halter G.M."/>
            <person name="Han M.V."/>
            <person name="Heger A."/>
            <person name="Hillier L."/>
            <person name="Hinrichs A.S."/>
            <person name="Holmes I."/>
            <person name="Hoskins R.A."/>
            <person name="Hubisz M.J."/>
            <person name="Hultmark D."/>
            <person name="Huntley M.A."/>
            <person name="Jaffe D.B."/>
            <person name="Jagadeeshan S."/>
            <person name="Jeck W.R."/>
            <person name="Johnson J."/>
            <person name="Jones C.D."/>
            <person name="Jordan W.C."/>
            <person name="Karpen G.H."/>
            <person name="Kataoka E."/>
            <person name="Keightley P.D."/>
            <person name="Kheradpour P."/>
            <person name="Kirkness E.F."/>
            <person name="Koerich L.B."/>
            <person name="Kristiansen K."/>
            <person name="Kudrna D."/>
            <person name="Kulathinal R.J."/>
            <person name="Kumar S."/>
            <person name="Kwok R."/>
            <person name="Lander E."/>
            <person name="Langley C.H."/>
            <person name="Lapoint R."/>
            <person name="Lazzaro B.P."/>
            <person name="Lee S.J."/>
            <person name="Levesque L."/>
            <person name="Li R."/>
            <person name="Lin C.F."/>
            <person name="Lin M.F."/>
            <person name="Lindblad-Toh K."/>
            <person name="Llopart A."/>
            <person name="Long M."/>
            <person name="Low L."/>
            <person name="Lozovsky E."/>
            <person name="Lu J."/>
            <person name="Luo M."/>
            <person name="Machado C.A."/>
            <person name="Makalowski W."/>
            <person name="Marzo M."/>
            <person name="Matsuda M."/>
            <person name="Matzkin L."/>
            <person name="McAllister B."/>
            <person name="McBride C.S."/>
            <person name="McKernan B."/>
            <person name="McKernan K."/>
            <person name="Mendez-Lago M."/>
            <person name="Minx P."/>
            <person name="Mollenhauer M.U."/>
            <person name="Montooth K."/>
            <person name="Mount S.M."/>
            <person name="Mu X."/>
            <person name="Myers E."/>
            <person name="Negre B."/>
            <person name="Newfeld S."/>
            <person name="Nielsen R."/>
            <person name="Noor M.A."/>
            <person name="O'Grady P."/>
            <person name="Pachter L."/>
            <person name="Papaceit M."/>
            <person name="Parisi M.J."/>
            <person name="Parisi M."/>
            <person name="Parts L."/>
            <person name="Pedersen J.S."/>
            <person name="Pesole G."/>
            <person name="Phillippy A.M."/>
            <person name="Ponting C.P."/>
            <person name="Pop M."/>
            <person name="Porcelli D."/>
            <person name="Powell J.R."/>
            <person name="Prohaska S."/>
            <person name="Pruitt K."/>
            <person name="Puig M."/>
            <person name="Quesneville H."/>
            <person name="Ram K.R."/>
            <person name="Rand D."/>
            <person name="Rasmussen M.D."/>
            <person name="Reed L.K."/>
            <person name="Reenan R."/>
            <person name="Reily A."/>
            <person name="Remington K.A."/>
            <person name="Rieger T.T."/>
            <person name="Ritchie M.G."/>
            <person name="Robin C."/>
            <person name="Rogers Y.H."/>
            <person name="Rohde C."/>
            <person name="Rozas J."/>
            <person name="Rubenfield M.J."/>
            <person name="Ruiz A."/>
            <person name="Russo S."/>
            <person name="Salzberg S.L."/>
            <person name="Sanchez-Gracia A."/>
            <person name="Saranga D.J."/>
            <person name="Sato H."/>
            <person name="Schaeffer S.W."/>
            <person name="Schatz M.C."/>
            <person name="Schlenke T."/>
            <person name="Schwartz R."/>
            <person name="Segarra C."/>
            <person name="Singh R.S."/>
            <person name="Sirot L."/>
            <person name="Sirota M."/>
            <person name="Sisneros N.B."/>
            <person name="Smith C.D."/>
            <person name="Smith T.F."/>
            <person name="Spieth J."/>
            <person name="Stage D.E."/>
            <person name="Stark A."/>
            <person name="Stephan W."/>
            <person name="Strausberg R.L."/>
            <person name="Strempel S."/>
            <person name="Sturgill D."/>
            <person name="Sutton G."/>
            <person name="Sutton G.G."/>
            <person name="Tao W."/>
            <person name="Teichmann S."/>
            <person name="Tobari Y.N."/>
            <person name="Tomimura Y."/>
            <person name="Tsolas J.M."/>
            <person name="Valente V.L."/>
            <person name="Venter E."/>
            <person name="Venter J.C."/>
            <person name="Vicario S."/>
            <person name="Vieira F.G."/>
            <person name="Vilella A.J."/>
            <person name="Villasante A."/>
            <person name="Walenz B."/>
            <person name="Wang J."/>
            <person name="Wasserman M."/>
            <person name="Watts T."/>
            <person name="Wilson D."/>
            <person name="Wilson R.K."/>
            <person name="Wing R.A."/>
            <person name="Wolfner M.F."/>
            <person name="Wong A."/>
            <person name="Wong G.K."/>
            <person name="Wu C.I."/>
            <person name="Wu G."/>
            <person name="Yamamoto D."/>
            <person name="Yang H.P."/>
            <person name="Yang S.P."/>
            <person name="Yorke J.A."/>
            <person name="Yoshida K."/>
            <person name="Zdobnov E."/>
            <person name="Zhang P."/>
            <person name="Zhang Y."/>
            <person name="Zimin A.V."/>
            <person name="Baldwin J."/>
            <person name="Abdouelleil A."/>
            <person name="Abdulkadir J."/>
            <person name="Abebe A."/>
            <person name="Abera B."/>
            <person name="Abreu J."/>
            <person name="Acer S.C."/>
            <person name="Aftuck L."/>
            <person name="Alexander A."/>
            <person name="An P."/>
            <person name="Anderson E."/>
            <person name="Anderson S."/>
            <person name="Arachi H."/>
            <person name="Azer M."/>
            <person name="Bachantsang P."/>
            <person name="Barry A."/>
            <person name="Bayul T."/>
            <person name="Berlin A."/>
            <person name="Bessette D."/>
            <person name="Bloom T."/>
            <person name="Blye J."/>
            <person name="Boguslavskiy L."/>
            <person name="Bonnet C."/>
            <person name="Boukhgalter B."/>
            <person name="Bourzgui I."/>
            <person name="Brown A."/>
            <person name="Cahill P."/>
            <person name="Channer S."/>
            <person name="Cheshatsang Y."/>
            <person name="Chuda L."/>
            <person name="Citroen M."/>
            <person name="Collymore A."/>
            <person name="Cooke P."/>
            <person name="Costello M."/>
            <person name="D'Aco K."/>
            <person name="Daza R."/>
            <person name="De Haan G."/>
            <person name="DeGray S."/>
            <person name="DeMaso C."/>
            <person name="Dhargay N."/>
            <person name="Dooley K."/>
            <person name="Dooley E."/>
            <person name="Doricent M."/>
            <person name="Dorje P."/>
            <person name="Dorjee K."/>
            <person name="Dupes A."/>
            <person name="Elong R."/>
            <person name="Falk J."/>
            <person name="Farina A."/>
            <person name="Faro S."/>
            <person name="Ferguson D."/>
            <person name="Fisher S."/>
            <person name="Foley C.D."/>
            <person name="Franke A."/>
            <person name="Friedrich D."/>
            <person name="Gadbois L."/>
            <person name="Gearin G."/>
            <person name="Gearin C.R."/>
            <person name="Giannoukos G."/>
            <person name="Goode T."/>
            <person name="Graham J."/>
            <person name="Grandbois E."/>
            <person name="Grewal S."/>
            <person name="Gyaltsen K."/>
            <person name="Hafez N."/>
            <person name="Hagos B."/>
            <person name="Hall J."/>
            <person name="Henson C."/>
            <person name="Hollinger A."/>
            <person name="Honan T."/>
            <person name="Huard M.D."/>
            <person name="Hughes L."/>
            <person name="Hurhula B."/>
            <person name="Husby M.E."/>
            <person name="Kamat A."/>
            <person name="Kanga B."/>
            <person name="Kashin S."/>
            <person name="Khazanovich D."/>
            <person name="Kisner P."/>
            <person name="Lance K."/>
            <person name="Lara M."/>
            <person name="Lee W."/>
            <person name="Lennon N."/>
            <person name="Letendre F."/>
            <person name="LeVine R."/>
            <person name="Lipovsky A."/>
            <person name="Liu X."/>
            <person name="Liu J."/>
            <person name="Liu S."/>
            <person name="Lokyitsang T."/>
            <person name="Lokyitsang Y."/>
            <person name="Lubonja R."/>
            <person name="Lui A."/>
            <person name="MacDonald P."/>
            <person name="Magnisalis V."/>
            <person name="Maru K."/>
            <person name="Matthews C."/>
            <person name="McCusker W."/>
            <person name="McDonough S."/>
            <person name="Mehta T."/>
            <person name="Meldrim J."/>
            <person name="Meneus L."/>
            <person name="Mihai O."/>
            <person name="Mihalev A."/>
            <person name="Mihova T."/>
            <person name="Mittelman R."/>
            <person name="Mlenga V."/>
            <person name="Montmayeur A."/>
            <person name="Mulrain L."/>
            <person name="Navidi A."/>
            <person name="Naylor J."/>
            <person name="Negash T."/>
            <person name="Nguyen T."/>
            <person name="Nguyen N."/>
            <person name="Nicol R."/>
            <person name="Norbu C."/>
            <person name="Norbu N."/>
            <person name="Novod N."/>
            <person name="O'Neill B."/>
            <person name="Osman S."/>
            <person name="Markiewicz E."/>
            <person name="Oyono O.L."/>
            <person name="Patti C."/>
            <person name="Phunkhang P."/>
            <person name="Pierre F."/>
            <person name="Priest M."/>
            <person name="Raghuraman S."/>
            <person name="Rege F."/>
            <person name="Reyes R."/>
            <person name="Rise C."/>
            <person name="Rogov P."/>
            <person name="Ross K."/>
            <person name="Ryan E."/>
            <person name="Settipalli S."/>
            <person name="Shea T."/>
            <person name="Sherpa N."/>
            <person name="Shi L."/>
            <person name="Shih D."/>
            <person name="Sparrow T."/>
            <person name="Spaulding J."/>
            <person name="Stalker J."/>
            <person name="Stange-Thomann N."/>
            <person name="Stavropoulos S."/>
            <person name="Stone C."/>
            <person name="Strader C."/>
            <person name="Tesfaye S."/>
            <person name="Thomson T."/>
            <person name="Thoulutsang Y."/>
            <person name="Thoulutsang D."/>
            <person name="Topham K."/>
            <person name="Topping I."/>
            <person name="Tsamla T."/>
            <person name="Vassiliev H."/>
            <person name="Vo A."/>
            <person name="Wangchuk T."/>
            <person name="Wangdi T."/>
            <person name="Weiand M."/>
            <person name="Wilkinson J."/>
            <person name="Wilson A."/>
            <person name="Yadav S."/>
            <person name="Young G."/>
            <person name="Yu Q."/>
            <person name="Zembek L."/>
            <person name="Zhong D."/>
            <person name="Zimmer A."/>
            <person name="Zwirko Z."/>
            <person name="Jaffe D.B."/>
            <person name="Alvarez P."/>
            <person name="Brockman W."/>
            <person name="Butler J."/>
            <person name="Chin C."/>
            <person name="Gnerre S."/>
            <person name="Grabherr M."/>
            <person name="Kleber M."/>
            <person name="Mauceli E."/>
            <person name="MacCallum I."/>
        </authorList>
    </citation>
    <scope>NUCLEOTIDE SEQUENCE [LARGE SCALE GENOMIC DNA]</scope>
    <source>
        <strain evidence="3">Tucson 15287-2541.00</strain>
    </source>
</reference>
<accession>B4JZU7</accession>
<proteinExistence type="predicted"/>
<feature type="compositionally biased region" description="Acidic residues" evidence="1">
    <location>
        <begin position="82"/>
        <end position="103"/>
    </location>
</feature>
<dbReference type="OrthoDB" id="6247875at2759"/>
<evidence type="ECO:0000256" key="1">
    <source>
        <dbReference type="SAM" id="MobiDB-lite"/>
    </source>
</evidence>
<dbReference type="eggNOG" id="ENOG502T75S">
    <property type="taxonomic scope" value="Eukaryota"/>
</dbReference>